<dbReference type="EMBL" id="CP025197">
    <property type="protein sequence ID" value="AUG57278.1"/>
    <property type="molecule type" value="Genomic_DNA"/>
</dbReference>
<evidence type="ECO:0000313" key="2">
    <source>
        <dbReference type="Proteomes" id="UP000233534"/>
    </source>
</evidence>
<dbReference type="KEGG" id="hsc:HVS_06760"/>
<accession>A0A2K9E4E3</accession>
<sequence>MKIYTLGITPDFVLYDSLYKSREYIKDEIANLLKDCSEDNLRLIVKLIKAVVEEQGGQKK</sequence>
<dbReference type="RefSeq" id="WP_101300443.1">
    <property type="nucleotide sequence ID" value="NZ_CP025197.1"/>
</dbReference>
<evidence type="ECO:0000313" key="1">
    <source>
        <dbReference type="EMBL" id="AUG57278.1"/>
    </source>
</evidence>
<dbReference type="AlphaFoldDB" id="A0A2K9E4E3"/>
<proteinExistence type="predicted"/>
<name>A0A2K9E4E3_9FIRM</name>
<dbReference type="Proteomes" id="UP000233534">
    <property type="component" value="Chromosome"/>
</dbReference>
<keyword evidence="2" id="KW-1185">Reference proteome</keyword>
<gene>
    <name evidence="1" type="ORF">HVS_06760</name>
</gene>
<reference evidence="1 2" key="1">
    <citation type="submission" date="2017-12" db="EMBL/GenBank/DDBJ databases">
        <title>Complete genome sequence of Herbivorax saccincola GGR1, a novel Cellulosome-producing hydrolytic bacterium in a thermophilic biogas plant, established by Illumina and Nanopore MinION sequencing.</title>
        <authorList>
            <person name="Pechtl A."/>
            <person name="Ruckert C."/>
            <person name="Koeck D.E."/>
            <person name="Maus I."/>
            <person name="Winkler A."/>
            <person name="Kalinowski J."/>
            <person name="Puhler A."/>
            <person name="Schwarz W.W."/>
            <person name="Zverlov V.V."/>
            <person name="Schluter A."/>
            <person name="Liebl W."/>
        </authorList>
    </citation>
    <scope>NUCLEOTIDE SEQUENCE [LARGE SCALE GENOMIC DNA]</scope>
    <source>
        <strain evidence="2">SR1</strain>
    </source>
</reference>
<organism evidence="1 2">
    <name type="scientific">Acetivibrio saccincola</name>
    <dbReference type="NCBI Taxonomy" id="1677857"/>
    <lineage>
        <taxon>Bacteria</taxon>
        <taxon>Bacillati</taxon>
        <taxon>Bacillota</taxon>
        <taxon>Clostridia</taxon>
        <taxon>Eubacteriales</taxon>
        <taxon>Oscillospiraceae</taxon>
        <taxon>Acetivibrio</taxon>
    </lineage>
</organism>
<protein>
    <submittedName>
        <fullName evidence="1">Uncharacterized protein</fullName>
    </submittedName>
</protein>